<sequence>MTLPTEMTVVEISEPGGPEVLRHARRPLPVPAPGQVLIRIAYAGVNRPDVAQRAGVYPPPPGASDLPGLEASGHIAALGEGVTGWTIGEAVTALLPGGGYAEYAVTDARHVLPVPEGMSLRDAAGLCETLFTVWSNVFQRGALQPGETFLVHGGTSGIGTTAIQLAHAKGARVIATAGSAAKCQACLDLGADLAINYRETDFVAAVQAEGGADVILDMVGGAYLPRNIQALKEDGRLVEIAFLEGTHGELDILSVMLKRLTVTGSTLRRQSHDSKARIAASLRAEVWPMIAKGGFAPQIDSEFALADAVEAHRLMEASTHIGKIILKVA</sequence>
<reference evidence="4 5" key="1">
    <citation type="journal article" date="2013" name="Antonie Van Leeuwenhoek">
        <title>Paracoccus zhejiangensis sp. nov., isolated from activated sludge in wastewater-treatment system.</title>
        <authorList>
            <person name="Wu Z.G."/>
            <person name="Zhang D.F."/>
            <person name="Liu Y.L."/>
            <person name="Wang F."/>
            <person name="Jiang X."/>
            <person name="Li C."/>
            <person name="Li S.P."/>
            <person name="Hong Q."/>
            <person name="Li W.J."/>
        </authorList>
    </citation>
    <scope>NUCLEOTIDE SEQUENCE [LARGE SCALE GENOMIC DNA]</scope>
    <source>
        <strain evidence="4 5">J6</strain>
    </source>
</reference>
<dbReference type="InterPro" id="IPR013154">
    <property type="entry name" value="ADH-like_N"/>
</dbReference>
<dbReference type="Gene3D" id="3.40.50.720">
    <property type="entry name" value="NAD(P)-binding Rossmann-like Domain"/>
    <property type="match status" value="1"/>
</dbReference>
<dbReference type="NCBIfam" id="TIGR02824">
    <property type="entry name" value="quinone_pig3"/>
    <property type="match status" value="1"/>
</dbReference>
<dbReference type="InterPro" id="IPR013149">
    <property type="entry name" value="ADH-like_C"/>
</dbReference>
<dbReference type="SUPFAM" id="SSF51735">
    <property type="entry name" value="NAD(P)-binding Rossmann-fold domains"/>
    <property type="match status" value="1"/>
</dbReference>
<dbReference type="InterPro" id="IPR011032">
    <property type="entry name" value="GroES-like_sf"/>
</dbReference>
<dbReference type="Pfam" id="PF00107">
    <property type="entry name" value="ADH_zinc_N"/>
    <property type="match status" value="1"/>
</dbReference>
<dbReference type="SMART" id="SM00829">
    <property type="entry name" value="PKS_ER"/>
    <property type="match status" value="1"/>
</dbReference>
<dbReference type="Proteomes" id="UP000234530">
    <property type="component" value="Chromosome"/>
</dbReference>
<dbReference type="OrthoDB" id="9780520at2"/>
<dbReference type="GO" id="GO:0070402">
    <property type="term" value="F:NADPH binding"/>
    <property type="evidence" value="ECO:0007669"/>
    <property type="project" value="TreeGrafter"/>
</dbReference>
<dbReference type="CDD" id="cd05276">
    <property type="entry name" value="p53_inducible_oxidoreductase"/>
    <property type="match status" value="1"/>
</dbReference>
<name>A0A2H5F3M3_9RHOB</name>
<evidence type="ECO:0000256" key="1">
    <source>
        <dbReference type="ARBA" id="ARBA00022857"/>
    </source>
</evidence>
<organism evidence="4 5">
    <name type="scientific">Paracoccus zhejiangensis</name>
    <dbReference type="NCBI Taxonomy" id="1077935"/>
    <lineage>
        <taxon>Bacteria</taxon>
        <taxon>Pseudomonadati</taxon>
        <taxon>Pseudomonadota</taxon>
        <taxon>Alphaproteobacteria</taxon>
        <taxon>Rhodobacterales</taxon>
        <taxon>Paracoccaceae</taxon>
        <taxon>Paracoccus</taxon>
    </lineage>
</organism>
<evidence type="ECO:0000259" key="3">
    <source>
        <dbReference type="SMART" id="SM00829"/>
    </source>
</evidence>
<dbReference type="InterPro" id="IPR036291">
    <property type="entry name" value="NAD(P)-bd_dom_sf"/>
</dbReference>
<dbReference type="PANTHER" id="PTHR48106:SF8">
    <property type="entry name" value="OS02G0805600 PROTEIN"/>
    <property type="match status" value="1"/>
</dbReference>
<dbReference type="Gene3D" id="3.90.180.10">
    <property type="entry name" value="Medium-chain alcohol dehydrogenases, catalytic domain"/>
    <property type="match status" value="1"/>
</dbReference>
<dbReference type="EMBL" id="CP025430">
    <property type="protein sequence ID" value="AUH66146.1"/>
    <property type="molecule type" value="Genomic_DNA"/>
</dbReference>
<dbReference type="InterPro" id="IPR014189">
    <property type="entry name" value="Quinone_OxRdtase_PIG3"/>
</dbReference>
<dbReference type="Pfam" id="PF08240">
    <property type="entry name" value="ADH_N"/>
    <property type="match status" value="1"/>
</dbReference>
<dbReference type="RefSeq" id="WP_101754123.1">
    <property type="nucleotide sequence ID" value="NZ_CP025430.1"/>
</dbReference>
<dbReference type="PANTHER" id="PTHR48106">
    <property type="entry name" value="QUINONE OXIDOREDUCTASE PIG3-RELATED"/>
    <property type="match status" value="1"/>
</dbReference>
<dbReference type="KEGG" id="pzh:CX676_03550"/>
<gene>
    <name evidence="4" type="ORF">CX676_03550</name>
</gene>
<dbReference type="InterPro" id="IPR020843">
    <property type="entry name" value="ER"/>
</dbReference>
<evidence type="ECO:0000313" key="4">
    <source>
        <dbReference type="EMBL" id="AUH66146.1"/>
    </source>
</evidence>
<dbReference type="SUPFAM" id="SSF50129">
    <property type="entry name" value="GroES-like"/>
    <property type="match status" value="1"/>
</dbReference>
<dbReference type="GO" id="GO:0016651">
    <property type="term" value="F:oxidoreductase activity, acting on NAD(P)H"/>
    <property type="evidence" value="ECO:0007669"/>
    <property type="project" value="TreeGrafter"/>
</dbReference>
<evidence type="ECO:0000313" key="5">
    <source>
        <dbReference type="Proteomes" id="UP000234530"/>
    </source>
</evidence>
<keyword evidence="1" id="KW-0521">NADP</keyword>
<keyword evidence="2" id="KW-0560">Oxidoreductase</keyword>
<keyword evidence="5" id="KW-1185">Reference proteome</keyword>
<proteinExistence type="predicted"/>
<evidence type="ECO:0000256" key="2">
    <source>
        <dbReference type="ARBA" id="ARBA00023002"/>
    </source>
</evidence>
<dbReference type="AlphaFoldDB" id="A0A2H5F3M3"/>
<accession>A0A2H5F3M3</accession>
<protein>
    <submittedName>
        <fullName evidence="4">NAD(P)H-quinone oxidoreductase</fullName>
    </submittedName>
</protein>
<feature type="domain" description="Enoyl reductase (ER)" evidence="3">
    <location>
        <begin position="16"/>
        <end position="326"/>
    </location>
</feature>